<dbReference type="GO" id="GO:0006313">
    <property type="term" value="P:DNA transposition"/>
    <property type="evidence" value="ECO:0007669"/>
    <property type="project" value="InterPro"/>
</dbReference>
<sequence length="51" mass="5982">MRRIGILTGRERRRRSNDEKKLLMLAEAEDAGIVVAEVARRHDLHPQQLYL</sequence>
<organism evidence="1 2">
    <name type="scientific">Acuticoccus sediminis</name>
    <dbReference type="NCBI Taxonomy" id="2184697"/>
    <lineage>
        <taxon>Bacteria</taxon>
        <taxon>Pseudomonadati</taxon>
        <taxon>Pseudomonadota</taxon>
        <taxon>Alphaproteobacteria</taxon>
        <taxon>Hyphomicrobiales</taxon>
        <taxon>Amorphaceae</taxon>
        <taxon>Acuticoccus</taxon>
    </lineage>
</organism>
<dbReference type="InterPro" id="IPR002514">
    <property type="entry name" value="Transposase_8"/>
</dbReference>
<accession>A0A8B2NRB5</accession>
<proteinExistence type="predicted"/>
<keyword evidence="2" id="KW-1185">Reference proteome</keyword>
<dbReference type="OrthoDB" id="9800877at2"/>
<dbReference type="EMBL" id="QHHQ01000005">
    <property type="protein sequence ID" value="RAH99561.1"/>
    <property type="molecule type" value="Genomic_DNA"/>
</dbReference>
<dbReference type="InterPro" id="IPR010921">
    <property type="entry name" value="Trp_repressor/repl_initiator"/>
</dbReference>
<dbReference type="GO" id="GO:0004803">
    <property type="term" value="F:transposase activity"/>
    <property type="evidence" value="ECO:0007669"/>
    <property type="project" value="InterPro"/>
</dbReference>
<evidence type="ECO:0008006" key="3">
    <source>
        <dbReference type="Google" id="ProtNLM"/>
    </source>
</evidence>
<dbReference type="AlphaFoldDB" id="A0A8B2NRB5"/>
<dbReference type="Pfam" id="PF01527">
    <property type="entry name" value="HTH_Tnp_1"/>
    <property type="match status" value="1"/>
</dbReference>
<dbReference type="RefSeq" id="WP_111349884.1">
    <property type="nucleotide sequence ID" value="NZ_QHHQ01000005.1"/>
</dbReference>
<reference evidence="1 2" key="1">
    <citation type="submission" date="2018-05" db="EMBL/GenBank/DDBJ databases">
        <title>Acuticoccus sediminis sp. nov., isolated from deep-sea sediment of Indian Ocean.</title>
        <authorList>
            <person name="Liu X."/>
            <person name="Lai Q."/>
            <person name="Du Y."/>
            <person name="Sun F."/>
            <person name="Zhang X."/>
            <person name="Wang S."/>
            <person name="Shao Z."/>
        </authorList>
    </citation>
    <scope>NUCLEOTIDE SEQUENCE [LARGE SCALE GENOMIC DNA]</scope>
    <source>
        <strain evidence="1 2">PTG4-2</strain>
    </source>
</reference>
<name>A0A8B2NRB5_9HYPH</name>
<dbReference type="SUPFAM" id="SSF48295">
    <property type="entry name" value="TrpR-like"/>
    <property type="match status" value="1"/>
</dbReference>
<evidence type="ECO:0000313" key="2">
    <source>
        <dbReference type="Proteomes" id="UP000249590"/>
    </source>
</evidence>
<protein>
    <recommendedName>
        <fullName evidence="3">Transposase</fullName>
    </recommendedName>
</protein>
<dbReference type="Proteomes" id="UP000249590">
    <property type="component" value="Unassembled WGS sequence"/>
</dbReference>
<gene>
    <name evidence="1" type="ORF">DLJ53_23950</name>
</gene>
<dbReference type="GO" id="GO:0043565">
    <property type="term" value="F:sequence-specific DNA binding"/>
    <property type="evidence" value="ECO:0007669"/>
    <property type="project" value="InterPro"/>
</dbReference>
<evidence type="ECO:0000313" key="1">
    <source>
        <dbReference type="EMBL" id="RAH99561.1"/>
    </source>
</evidence>
<comment type="caution">
    <text evidence="1">The sequence shown here is derived from an EMBL/GenBank/DDBJ whole genome shotgun (WGS) entry which is preliminary data.</text>
</comment>